<evidence type="ECO:0000313" key="3">
    <source>
        <dbReference type="Proteomes" id="UP001597097"/>
    </source>
</evidence>
<dbReference type="SUPFAM" id="SSF46785">
    <property type="entry name" value="Winged helix' DNA-binding domain"/>
    <property type="match status" value="1"/>
</dbReference>
<dbReference type="EMBL" id="JBHUCM010000072">
    <property type="protein sequence ID" value="MFD1547077.1"/>
    <property type="molecule type" value="Genomic_DNA"/>
</dbReference>
<dbReference type="InterPro" id="IPR000847">
    <property type="entry name" value="LysR_HTH_N"/>
</dbReference>
<proteinExistence type="predicted"/>
<comment type="caution">
    <text evidence="2">The sequence shown here is derived from an EMBL/GenBank/DDBJ whole genome shotgun (WGS) entry which is preliminary data.</text>
</comment>
<gene>
    <name evidence="2" type="ORF">ACFSJ0_59270</name>
</gene>
<sequence length="68" mass="7134">MEDALGAELFMRTSRSVALTPAGETFLEAADRPGDAIQNHARRGSGHLRLPAVGPHSSGRCPRSCGSC</sequence>
<reference evidence="3" key="1">
    <citation type="journal article" date="2019" name="Int. J. Syst. Evol. Microbiol.">
        <title>The Global Catalogue of Microorganisms (GCM) 10K type strain sequencing project: providing services to taxonomists for standard genome sequencing and annotation.</title>
        <authorList>
            <consortium name="The Broad Institute Genomics Platform"/>
            <consortium name="The Broad Institute Genome Sequencing Center for Infectious Disease"/>
            <person name="Wu L."/>
            <person name="Ma J."/>
        </authorList>
    </citation>
    <scope>NUCLEOTIDE SEQUENCE [LARGE SCALE GENOMIC DNA]</scope>
    <source>
        <strain evidence="3">CGMCC 1.15399</strain>
    </source>
</reference>
<accession>A0ABW4GWD9</accession>
<dbReference type="InterPro" id="IPR036390">
    <property type="entry name" value="WH_DNA-bd_sf"/>
</dbReference>
<organism evidence="2 3">
    <name type="scientific">Nonomuraea guangzhouensis</name>
    <dbReference type="NCBI Taxonomy" id="1291555"/>
    <lineage>
        <taxon>Bacteria</taxon>
        <taxon>Bacillati</taxon>
        <taxon>Actinomycetota</taxon>
        <taxon>Actinomycetes</taxon>
        <taxon>Streptosporangiales</taxon>
        <taxon>Streptosporangiaceae</taxon>
        <taxon>Nonomuraea</taxon>
    </lineage>
</organism>
<dbReference type="RefSeq" id="WP_372454959.1">
    <property type="nucleotide sequence ID" value="NZ_JAHKRM010000014.1"/>
</dbReference>
<dbReference type="Proteomes" id="UP001597097">
    <property type="component" value="Unassembled WGS sequence"/>
</dbReference>
<dbReference type="InterPro" id="IPR036388">
    <property type="entry name" value="WH-like_DNA-bd_sf"/>
</dbReference>
<evidence type="ECO:0000259" key="1">
    <source>
        <dbReference type="PROSITE" id="PS50931"/>
    </source>
</evidence>
<protein>
    <recommendedName>
        <fullName evidence="1">HTH lysR-type domain-containing protein</fullName>
    </recommendedName>
</protein>
<evidence type="ECO:0000313" key="2">
    <source>
        <dbReference type="EMBL" id="MFD1547077.1"/>
    </source>
</evidence>
<feature type="domain" description="HTH lysR-type" evidence="1">
    <location>
        <begin position="1"/>
        <end position="20"/>
    </location>
</feature>
<name>A0ABW4GWD9_9ACTN</name>
<keyword evidence="3" id="KW-1185">Reference proteome</keyword>
<dbReference type="Gene3D" id="1.10.10.10">
    <property type="entry name" value="Winged helix-like DNA-binding domain superfamily/Winged helix DNA-binding domain"/>
    <property type="match status" value="1"/>
</dbReference>
<dbReference type="PROSITE" id="PS50931">
    <property type="entry name" value="HTH_LYSR"/>
    <property type="match status" value="1"/>
</dbReference>